<proteinExistence type="predicted"/>
<dbReference type="PROSITE" id="PS50977">
    <property type="entry name" value="HTH_TETR_2"/>
    <property type="match status" value="1"/>
</dbReference>
<dbReference type="InterPro" id="IPR009057">
    <property type="entry name" value="Homeodomain-like_sf"/>
</dbReference>
<gene>
    <name evidence="7" type="ORF">SMD27_02320</name>
</gene>
<dbReference type="PANTHER" id="PTHR30055">
    <property type="entry name" value="HTH-TYPE TRANSCRIPTIONAL REGULATOR RUTR"/>
    <property type="match status" value="1"/>
</dbReference>
<dbReference type="Gene3D" id="1.10.357.10">
    <property type="entry name" value="Tetracycline Repressor, domain 2"/>
    <property type="match status" value="1"/>
</dbReference>
<dbReference type="EMBL" id="JAXCLW010000001">
    <property type="protein sequence ID" value="MDY0881668.1"/>
    <property type="molecule type" value="Genomic_DNA"/>
</dbReference>
<organism evidence="7 8">
    <name type="scientific">Dongia soli</name>
    <dbReference type="NCBI Taxonomy" id="600628"/>
    <lineage>
        <taxon>Bacteria</taxon>
        <taxon>Pseudomonadati</taxon>
        <taxon>Pseudomonadota</taxon>
        <taxon>Alphaproteobacteria</taxon>
        <taxon>Rhodospirillales</taxon>
        <taxon>Dongiaceae</taxon>
        <taxon>Dongia</taxon>
    </lineage>
</organism>
<dbReference type="InterPro" id="IPR036271">
    <property type="entry name" value="Tet_transcr_reg_TetR-rel_C_sf"/>
</dbReference>
<evidence type="ECO:0000313" key="8">
    <source>
        <dbReference type="Proteomes" id="UP001279642"/>
    </source>
</evidence>
<feature type="domain" description="HTH tetR-type" evidence="6">
    <location>
        <begin position="13"/>
        <end position="73"/>
    </location>
</feature>
<dbReference type="SUPFAM" id="SSF46689">
    <property type="entry name" value="Homeodomain-like"/>
    <property type="match status" value="1"/>
</dbReference>
<dbReference type="SUPFAM" id="SSF48498">
    <property type="entry name" value="Tetracyclin repressor-like, C-terminal domain"/>
    <property type="match status" value="1"/>
</dbReference>
<evidence type="ECO:0000256" key="2">
    <source>
        <dbReference type="ARBA" id="ARBA00023015"/>
    </source>
</evidence>
<dbReference type="Proteomes" id="UP001279642">
    <property type="component" value="Unassembled WGS sequence"/>
</dbReference>
<dbReference type="RefSeq" id="WP_320506723.1">
    <property type="nucleotide sequence ID" value="NZ_JAXCLW010000001.1"/>
</dbReference>
<feature type="DNA-binding region" description="H-T-H motif" evidence="5">
    <location>
        <begin position="36"/>
        <end position="55"/>
    </location>
</feature>
<protein>
    <submittedName>
        <fullName evidence="7">TetR family transcriptional regulator C-terminal domain-containing protein</fullName>
    </submittedName>
</protein>
<keyword evidence="2" id="KW-0805">Transcription regulation</keyword>
<keyword evidence="8" id="KW-1185">Reference proteome</keyword>
<dbReference type="InterPro" id="IPR039538">
    <property type="entry name" value="BetI_C"/>
</dbReference>
<name>A0ABU5E5V6_9PROT</name>
<evidence type="ECO:0000256" key="5">
    <source>
        <dbReference type="PROSITE-ProRule" id="PRU00335"/>
    </source>
</evidence>
<evidence type="ECO:0000256" key="1">
    <source>
        <dbReference type="ARBA" id="ARBA00022491"/>
    </source>
</evidence>
<accession>A0ABU5E5V6</accession>
<evidence type="ECO:0000259" key="6">
    <source>
        <dbReference type="PROSITE" id="PS50977"/>
    </source>
</evidence>
<dbReference type="PANTHER" id="PTHR30055:SF228">
    <property type="entry name" value="TRANSCRIPTIONAL REGULATOR-RELATED"/>
    <property type="match status" value="1"/>
</dbReference>
<reference evidence="7 8" key="1">
    <citation type="journal article" date="2016" name="Antonie Van Leeuwenhoek">
        <title>Dongia soli sp. nov., isolated from soil from Dokdo, Korea.</title>
        <authorList>
            <person name="Kim D.U."/>
            <person name="Lee H."/>
            <person name="Kim H."/>
            <person name="Kim S.G."/>
            <person name="Ka J.O."/>
        </authorList>
    </citation>
    <scope>NUCLEOTIDE SEQUENCE [LARGE SCALE GENOMIC DNA]</scope>
    <source>
        <strain evidence="7 8">D78</strain>
    </source>
</reference>
<evidence type="ECO:0000313" key="7">
    <source>
        <dbReference type="EMBL" id="MDY0881668.1"/>
    </source>
</evidence>
<comment type="caution">
    <text evidence="7">The sequence shown here is derived from an EMBL/GenBank/DDBJ whole genome shotgun (WGS) entry which is preliminary data.</text>
</comment>
<keyword evidence="3 5" id="KW-0238">DNA-binding</keyword>
<sequence length="219" mass="24222">MEKIRKFTRDQPEVRRRQLIEATLQCLAELGHAGTSVRAVCARAGVSPGLVTHHFEGIDDLIAAAYAHVGDQVAAMLDEAMADAGGDPLARLRAFIDTSFRAPMLNSDLLQVWLAFWSLVRRDPRIRAIHADIYGGYRRSLEKLVGDIAETRKLNLDVRLAVLGFTAMMDGLWLEYCLDPTTFTAEEASRIAHGWIDTLIEGGFNHLTRKPAESPAPIG</sequence>
<dbReference type="Pfam" id="PF13977">
    <property type="entry name" value="TetR_C_6"/>
    <property type="match status" value="1"/>
</dbReference>
<dbReference type="InterPro" id="IPR050109">
    <property type="entry name" value="HTH-type_TetR-like_transc_reg"/>
</dbReference>
<dbReference type="Pfam" id="PF00440">
    <property type="entry name" value="TetR_N"/>
    <property type="match status" value="1"/>
</dbReference>
<keyword evidence="1" id="KW-0678">Repressor</keyword>
<evidence type="ECO:0000256" key="4">
    <source>
        <dbReference type="ARBA" id="ARBA00023163"/>
    </source>
</evidence>
<dbReference type="InterPro" id="IPR001647">
    <property type="entry name" value="HTH_TetR"/>
</dbReference>
<keyword evidence="4" id="KW-0804">Transcription</keyword>
<evidence type="ECO:0000256" key="3">
    <source>
        <dbReference type="ARBA" id="ARBA00023125"/>
    </source>
</evidence>